<dbReference type="EnsemblPlants" id="PNT65286">
    <property type="protein sequence ID" value="PNT65286"/>
    <property type="gene ID" value="BRADI_4g39830v3"/>
</dbReference>
<evidence type="ECO:0000256" key="2">
    <source>
        <dbReference type="SAM" id="Phobius"/>
    </source>
</evidence>
<dbReference type="OMA" id="APMEFTH"/>
<reference evidence="3 4" key="1">
    <citation type="journal article" date="2010" name="Nature">
        <title>Genome sequencing and analysis of the model grass Brachypodium distachyon.</title>
        <authorList>
            <consortium name="International Brachypodium Initiative"/>
        </authorList>
    </citation>
    <scope>NUCLEOTIDE SEQUENCE [LARGE SCALE GENOMIC DNA]</scope>
    <source>
        <strain evidence="3 4">Bd21</strain>
    </source>
</reference>
<feature type="transmembrane region" description="Helical" evidence="2">
    <location>
        <begin position="216"/>
        <end position="239"/>
    </location>
</feature>
<sequence>MVHKRSTGRFDSSGGASSNAAAPGYAPMEFTHKGIKTDERRVAIFPTEALAPYESSALSSGYLFPQTFISRLPMVFLFAVLFSACFVSSDALDPNSKEGNCNFNMIGISALSCQHFNGSSNLPSASCCTSLLYAIDELPPVGESGECCLCRYTINRGLTPKLPTSYIACNGKARANVTKWTYPIQTCRPACKGRNTFRGKDTPAQVVDHWGGHGSIIIIILAVVSLCLILLVGIACFCWSRQTRRRHGSLPVRNLEIQQGEMPDESGSQSESSRSSGQLKGRRNSSGRRRSLLGSPNV</sequence>
<keyword evidence="2" id="KW-0472">Membrane</keyword>
<evidence type="ECO:0000313" key="3">
    <source>
        <dbReference type="EMBL" id="PNT65286.1"/>
    </source>
</evidence>
<feature type="region of interest" description="Disordered" evidence="1">
    <location>
        <begin position="254"/>
        <end position="298"/>
    </location>
</feature>
<dbReference type="KEGG" id="bdi:106866798"/>
<keyword evidence="5" id="KW-1185">Reference proteome</keyword>
<keyword evidence="2" id="KW-1133">Transmembrane helix</keyword>
<dbReference type="Gramene" id="PNT65286">
    <property type="protein sequence ID" value="PNT65286"/>
    <property type="gene ID" value="BRADI_4g39830v3"/>
</dbReference>
<protein>
    <submittedName>
        <fullName evidence="3 4">Uncharacterized protein</fullName>
    </submittedName>
</protein>
<dbReference type="eggNOG" id="ENOG502R3SZ">
    <property type="taxonomic scope" value="Eukaryota"/>
</dbReference>
<organism evidence="3">
    <name type="scientific">Brachypodium distachyon</name>
    <name type="common">Purple false brome</name>
    <name type="synonym">Trachynia distachya</name>
    <dbReference type="NCBI Taxonomy" id="15368"/>
    <lineage>
        <taxon>Eukaryota</taxon>
        <taxon>Viridiplantae</taxon>
        <taxon>Streptophyta</taxon>
        <taxon>Embryophyta</taxon>
        <taxon>Tracheophyta</taxon>
        <taxon>Spermatophyta</taxon>
        <taxon>Magnoliopsida</taxon>
        <taxon>Liliopsida</taxon>
        <taxon>Poales</taxon>
        <taxon>Poaceae</taxon>
        <taxon>BOP clade</taxon>
        <taxon>Pooideae</taxon>
        <taxon>Stipodae</taxon>
        <taxon>Brachypodieae</taxon>
        <taxon>Brachypodium</taxon>
    </lineage>
</organism>
<feature type="region of interest" description="Disordered" evidence="1">
    <location>
        <begin position="1"/>
        <end position="20"/>
    </location>
</feature>
<accession>I1ITG8</accession>
<proteinExistence type="predicted"/>
<dbReference type="EMBL" id="CM000883">
    <property type="protein sequence ID" value="PNT65286.1"/>
    <property type="molecule type" value="Genomic_DNA"/>
</dbReference>
<feature type="compositionally biased region" description="Basic residues" evidence="1">
    <location>
        <begin position="280"/>
        <end position="291"/>
    </location>
</feature>
<feature type="compositionally biased region" description="Low complexity" evidence="1">
    <location>
        <begin position="265"/>
        <end position="279"/>
    </location>
</feature>
<dbReference type="Proteomes" id="UP000008810">
    <property type="component" value="Chromosome 4"/>
</dbReference>
<keyword evidence="2" id="KW-0812">Transmembrane</keyword>
<name>I1ITG8_BRADI</name>
<dbReference type="HOGENOM" id="CLU_934904_0_0_1"/>
<evidence type="ECO:0000313" key="4">
    <source>
        <dbReference type="EnsemblPlants" id="PNT65286"/>
    </source>
</evidence>
<reference evidence="4" key="3">
    <citation type="submission" date="2018-08" db="UniProtKB">
        <authorList>
            <consortium name="EnsemblPlants"/>
        </authorList>
    </citation>
    <scope>IDENTIFICATION</scope>
    <source>
        <strain evidence="4">cv. Bd21</strain>
    </source>
</reference>
<feature type="transmembrane region" description="Helical" evidence="2">
    <location>
        <begin position="68"/>
        <end position="89"/>
    </location>
</feature>
<dbReference type="AlphaFoldDB" id="I1ITG8"/>
<gene>
    <name evidence="4" type="primary">LOC106866798</name>
    <name evidence="3" type="ORF">BRADI_4g39830v3</name>
</gene>
<dbReference type="RefSeq" id="XP_014758095.1">
    <property type="nucleotide sequence ID" value="XM_014902609.2"/>
</dbReference>
<evidence type="ECO:0000313" key="5">
    <source>
        <dbReference type="Proteomes" id="UP000008810"/>
    </source>
</evidence>
<dbReference type="GeneID" id="106866798"/>
<reference evidence="3" key="2">
    <citation type="submission" date="2017-06" db="EMBL/GenBank/DDBJ databases">
        <title>WGS assembly of Brachypodium distachyon.</title>
        <authorList>
            <consortium name="The International Brachypodium Initiative"/>
            <person name="Lucas S."/>
            <person name="Harmon-Smith M."/>
            <person name="Lail K."/>
            <person name="Tice H."/>
            <person name="Grimwood J."/>
            <person name="Bruce D."/>
            <person name="Barry K."/>
            <person name="Shu S."/>
            <person name="Lindquist E."/>
            <person name="Wang M."/>
            <person name="Pitluck S."/>
            <person name="Vogel J.P."/>
            <person name="Garvin D.F."/>
            <person name="Mockler T.C."/>
            <person name="Schmutz J."/>
            <person name="Rokhsar D."/>
            <person name="Bevan M.W."/>
        </authorList>
    </citation>
    <scope>NUCLEOTIDE SEQUENCE</scope>
    <source>
        <strain evidence="3">Bd21</strain>
    </source>
</reference>
<evidence type="ECO:0000256" key="1">
    <source>
        <dbReference type="SAM" id="MobiDB-lite"/>
    </source>
</evidence>